<organism evidence="6 7">
    <name type="scientific">Geosporobacter ferrireducens</name>
    <dbReference type="NCBI Taxonomy" id="1424294"/>
    <lineage>
        <taxon>Bacteria</taxon>
        <taxon>Bacillati</taxon>
        <taxon>Bacillota</taxon>
        <taxon>Clostridia</taxon>
        <taxon>Peptostreptococcales</taxon>
        <taxon>Thermotaleaceae</taxon>
        <taxon>Geosporobacter</taxon>
    </lineage>
</organism>
<evidence type="ECO:0000256" key="4">
    <source>
        <dbReference type="ARBA" id="ARBA00023163"/>
    </source>
</evidence>
<dbReference type="PROSITE" id="PS50931">
    <property type="entry name" value="HTH_LYSR"/>
    <property type="match status" value="1"/>
</dbReference>
<evidence type="ECO:0000259" key="5">
    <source>
        <dbReference type="PROSITE" id="PS50931"/>
    </source>
</evidence>
<keyword evidence="7" id="KW-1185">Reference proteome</keyword>
<dbReference type="Gene3D" id="3.40.190.290">
    <property type="match status" value="1"/>
</dbReference>
<evidence type="ECO:0000313" key="6">
    <source>
        <dbReference type="EMBL" id="AOT73044.1"/>
    </source>
</evidence>
<dbReference type="Gene3D" id="1.10.10.10">
    <property type="entry name" value="Winged helix-like DNA-binding domain superfamily/Winged helix DNA-binding domain"/>
    <property type="match status" value="1"/>
</dbReference>
<dbReference type="PRINTS" id="PR00039">
    <property type="entry name" value="HTHLYSR"/>
</dbReference>
<protein>
    <recommendedName>
        <fullName evidence="5">HTH lysR-type domain-containing protein</fullName>
    </recommendedName>
</protein>
<dbReference type="GO" id="GO:0003677">
    <property type="term" value="F:DNA binding"/>
    <property type="evidence" value="ECO:0007669"/>
    <property type="project" value="UniProtKB-KW"/>
</dbReference>
<dbReference type="Proteomes" id="UP000095743">
    <property type="component" value="Chromosome"/>
</dbReference>
<evidence type="ECO:0000313" key="7">
    <source>
        <dbReference type="Proteomes" id="UP000095743"/>
    </source>
</evidence>
<keyword evidence="4" id="KW-0804">Transcription</keyword>
<dbReference type="CDD" id="cd05466">
    <property type="entry name" value="PBP2_LTTR_substrate"/>
    <property type="match status" value="1"/>
</dbReference>
<proteinExistence type="inferred from homology"/>
<dbReference type="AlphaFoldDB" id="A0A1D8GQH1"/>
<sequence length="312" mass="35419">MIPKELIYVTTVAQYGNISKAAERLFVAQPSLSRCILRIERDLGAELFKRTSEGLKPTFAGEYYIENANKIIRLYKELEIQFSNISNMHMGRLAVGTTTHLGSFALPKILANFTTRFPKIELSIVEGVSTGIEEEILKGRVDVGILHSPINNHGIKYTVIHEEKFLLAVPPDDPINEQAYFKDGGEGPYIDIQLTADRPYILTHTSQRTRQVTTKILENAKIDVKPRYLTKSIQTASRLVRDNLGFTLVPLSYCKLFGSAYSPNYYFIEEQYQPSWELVIAYSKDIPLSKASKEFNKIALETLPQLYDFPND</sequence>
<dbReference type="KEGG" id="gfe:Gferi_08405"/>
<name>A0A1D8GQH1_9FIRM</name>
<dbReference type="SUPFAM" id="SSF53850">
    <property type="entry name" value="Periplasmic binding protein-like II"/>
    <property type="match status" value="1"/>
</dbReference>
<evidence type="ECO:0000256" key="3">
    <source>
        <dbReference type="ARBA" id="ARBA00023125"/>
    </source>
</evidence>
<reference evidence="6 7" key="1">
    <citation type="submission" date="2016-09" db="EMBL/GenBank/DDBJ databases">
        <title>Genomic analysis reveals versatility of anaerobic energy metabolism of Geosporobacter ferrireducens IRF9 of phylum Firmicutes.</title>
        <authorList>
            <person name="Kim S.-J."/>
        </authorList>
    </citation>
    <scope>NUCLEOTIDE SEQUENCE [LARGE SCALE GENOMIC DNA]</scope>
    <source>
        <strain evidence="6 7">IRF9</strain>
    </source>
</reference>
<gene>
    <name evidence="6" type="ORF">Gferi_08405</name>
</gene>
<keyword evidence="2" id="KW-0805">Transcription regulation</keyword>
<accession>A0A1D8GQH1</accession>
<dbReference type="Pfam" id="PF03466">
    <property type="entry name" value="LysR_substrate"/>
    <property type="match status" value="1"/>
</dbReference>
<dbReference type="Pfam" id="PF00126">
    <property type="entry name" value="HTH_1"/>
    <property type="match status" value="1"/>
</dbReference>
<evidence type="ECO:0000256" key="1">
    <source>
        <dbReference type="ARBA" id="ARBA00009437"/>
    </source>
</evidence>
<dbReference type="InterPro" id="IPR005119">
    <property type="entry name" value="LysR_subst-bd"/>
</dbReference>
<dbReference type="InterPro" id="IPR000847">
    <property type="entry name" value="LysR_HTH_N"/>
</dbReference>
<dbReference type="EMBL" id="CP017269">
    <property type="protein sequence ID" value="AOT73044.1"/>
    <property type="molecule type" value="Genomic_DNA"/>
</dbReference>
<evidence type="ECO:0000256" key="2">
    <source>
        <dbReference type="ARBA" id="ARBA00023015"/>
    </source>
</evidence>
<dbReference type="InterPro" id="IPR036390">
    <property type="entry name" value="WH_DNA-bd_sf"/>
</dbReference>
<dbReference type="GO" id="GO:0003700">
    <property type="term" value="F:DNA-binding transcription factor activity"/>
    <property type="evidence" value="ECO:0007669"/>
    <property type="project" value="InterPro"/>
</dbReference>
<dbReference type="PANTHER" id="PTHR30126">
    <property type="entry name" value="HTH-TYPE TRANSCRIPTIONAL REGULATOR"/>
    <property type="match status" value="1"/>
</dbReference>
<dbReference type="InterPro" id="IPR036388">
    <property type="entry name" value="WH-like_DNA-bd_sf"/>
</dbReference>
<dbReference type="SUPFAM" id="SSF46785">
    <property type="entry name" value="Winged helix' DNA-binding domain"/>
    <property type="match status" value="1"/>
</dbReference>
<comment type="similarity">
    <text evidence="1">Belongs to the LysR transcriptional regulatory family.</text>
</comment>
<dbReference type="STRING" id="1424294.Gferi_08405"/>
<feature type="domain" description="HTH lysR-type" evidence="5">
    <location>
        <begin position="1"/>
        <end position="58"/>
    </location>
</feature>
<keyword evidence="3" id="KW-0238">DNA-binding</keyword>